<dbReference type="InterPro" id="IPR036322">
    <property type="entry name" value="WD40_repeat_dom_sf"/>
</dbReference>
<feature type="region of interest" description="Disordered" evidence="8">
    <location>
        <begin position="90"/>
        <end position="122"/>
    </location>
</feature>
<dbReference type="InterPro" id="IPR025956">
    <property type="entry name" value="DYNC1I1/DYNC1I2"/>
</dbReference>
<evidence type="ECO:0000256" key="4">
    <source>
        <dbReference type="ARBA" id="ARBA00022574"/>
    </source>
</evidence>
<dbReference type="PROSITE" id="PS50082">
    <property type="entry name" value="WD_REPEATS_2"/>
    <property type="match status" value="1"/>
</dbReference>
<reference evidence="9 10" key="1">
    <citation type="journal article" date="2019" name="Sci. Data">
        <title>Hybrid genome assembly and annotation of Danionella translucida.</title>
        <authorList>
            <person name="Kadobianskyi M."/>
            <person name="Schulze L."/>
            <person name="Schuelke M."/>
            <person name="Judkewitz B."/>
        </authorList>
    </citation>
    <scope>NUCLEOTIDE SEQUENCE [LARGE SCALE GENOMIC DNA]</scope>
    <source>
        <strain evidence="9 10">Bolton</strain>
    </source>
</reference>
<dbReference type="EMBL" id="SRMA01026682">
    <property type="protein sequence ID" value="TRY77542.1"/>
    <property type="molecule type" value="Genomic_DNA"/>
</dbReference>
<dbReference type="GO" id="GO:0010970">
    <property type="term" value="P:transport along microtubule"/>
    <property type="evidence" value="ECO:0007669"/>
    <property type="project" value="TreeGrafter"/>
</dbReference>
<dbReference type="InterPro" id="IPR015943">
    <property type="entry name" value="WD40/YVTN_repeat-like_dom_sf"/>
</dbReference>
<evidence type="ECO:0000256" key="7">
    <source>
        <dbReference type="PROSITE-ProRule" id="PRU00221"/>
    </source>
</evidence>
<keyword evidence="3" id="KW-0963">Cytoplasm</keyword>
<evidence type="ECO:0000256" key="8">
    <source>
        <dbReference type="SAM" id="MobiDB-lite"/>
    </source>
</evidence>
<dbReference type="InterPro" id="IPR001680">
    <property type="entry name" value="WD40_rpt"/>
</dbReference>
<dbReference type="AlphaFoldDB" id="A0A553PIN9"/>
<evidence type="ECO:0000313" key="10">
    <source>
        <dbReference type="Proteomes" id="UP000316079"/>
    </source>
</evidence>
<proteinExistence type="inferred from homology"/>
<keyword evidence="4 7" id="KW-0853">WD repeat</keyword>
<accession>A0A553PIN9</accession>
<evidence type="ECO:0000256" key="6">
    <source>
        <dbReference type="ARBA" id="ARBA00023212"/>
    </source>
</evidence>
<dbReference type="Gene3D" id="2.130.10.10">
    <property type="entry name" value="YVTN repeat-like/Quinoprotein amine dehydrogenase"/>
    <property type="match status" value="2"/>
</dbReference>
<evidence type="ECO:0000256" key="1">
    <source>
        <dbReference type="ARBA" id="ARBA00004245"/>
    </source>
</evidence>
<keyword evidence="10" id="KW-1185">Reference proteome</keyword>
<dbReference type="Pfam" id="PF00400">
    <property type="entry name" value="WD40"/>
    <property type="match status" value="1"/>
</dbReference>
<keyword evidence="6" id="KW-0206">Cytoskeleton</keyword>
<feature type="compositionally biased region" description="Basic and acidic residues" evidence="8">
    <location>
        <begin position="20"/>
        <end position="43"/>
    </location>
</feature>
<dbReference type="PANTHER" id="PTHR12442:SF37">
    <property type="entry name" value="CYTOPLASMIC DYNEIN 1 INTERMEDIATE CHAIN 2"/>
    <property type="match status" value="1"/>
</dbReference>
<dbReference type="OrthoDB" id="4189at2759"/>
<feature type="compositionally biased region" description="Basic and acidic residues" evidence="8">
    <location>
        <begin position="1"/>
        <end position="13"/>
    </location>
</feature>
<dbReference type="Proteomes" id="UP000316079">
    <property type="component" value="Unassembled WGS sequence"/>
</dbReference>
<dbReference type="PANTHER" id="PTHR12442">
    <property type="entry name" value="DYNEIN INTERMEDIATE CHAIN"/>
    <property type="match status" value="1"/>
</dbReference>
<keyword evidence="5" id="KW-0677">Repeat</keyword>
<feature type="repeat" description="WD" evidence="7">
    <location>
        <begin position="423"/>
        <end position="470"/>
    </location>
</feature>
<protein>
    <submittedName>
        <fullName evidence="9">Uncharacterized protein</fullName>
    </submittedName>
</protein>
<evidence type="ECO:0000256" key="3">
    <source>
        <dbReference type="ARBA" id="ARBA00022490"/>
    </source>
</evidence>
<feature type="region of interest" description="Disordered" evidence="8">
    <location>
        <begin position="165"/>
        <end position="185"/>
    </location>
</feature>
<feature type="compositionally biased region" description="Polar residues" evidence="8">
    <location>
        <begin position="165"/>
        <end position="174"/>
    </location>
</feature>
<name>A0A553PIN9_9TELE</name>
<dbReference type="Pfam" id="PF11540">
    <property type="entry name" value="Dynein_IC2"/>
    <property type="match status" value="1"/>
</dbReference>
<dbReference type="InterPro" id="IPR050687">
    <property type="entry name" value="Dynein_IC"/>
</dbReference>
<comment type="caution">
    <text evidence="9">The sequence shown here is derived from an EMBL/GenBank/DDBJ whole genome shotgun (WGS) entry which is preliminary data.</text>
</comment>
<comment type="subcellular location">
    <subcellularLocation>
        <location evidence="1">Cytoplasm</location>
        <location evidence="1">Cytoskeleton</location>
    </subcellularLocation>
</comment>
<dbReference type="SMART" id="SM00320">
    <property type="entry name" value="WD40"/>
    <property type="match status" value="4"/>
</dbReference>
<dbReference type="SUPFAM" id="SSF50978">
    <property type="entry name" value="WD40 repeat-like"/>
    <property type="match status" value="1"/>
</dbReference>
<evidence type="ECO:0000256" key="2">
    <source>
        <dbReference type="ARBA" id="ARBA00011059"/>
    </source>
</evidence>
<evidence type="ECO:0000256" key="5">
    <source>
        <dbReference type="ARBA" id="ARBA00022737"/>
    </source>
</evidence>
<dbReference type="GO" id="GO:0005868">
    <property type="term" value="C:cytoplasmic dynein complex"/>
    <property type="evidence" value="ECO:0007669"/>
    <property type="project" value="InterPro"/>
</dbReference>
<organism evidence="9 10">
    <name type="scientific">Danionella cerebrum</name>
    <dbReference type="NCBI Taxonomy" id="2873325"/>
    <lineage>
        <taxon>Eukaryota</taxon>
        <taxon>Metazoa</taxon>
        <taxon>Chordata</taxon>
        <taxon>Craniata</taxon>
        <taxon>Vertebrata</taxon>
        <taxon>Euteleostomi</taxon>
        <taxon>Actinopterygii</taxon>
        <taxon>Neopterygii</taxon>
        <taxon>Teleostei</taxon>
        <taxon>Ostariophysi</taxon>
        <taxon>Cypriniformes</taxon>
        <taxon>Danionidae</taxon>
        <taxon>Danioninae</taxon>
        <taxon>Danionella</taxon>
    </lineage>
</organism>
<comment type="similarity">
    <text evidence="2">Belongs to the dynein intermediate chain family.</text>
</comment>
<evidence type="ECO:0000313" key="9">
    <source>
        <dbReference type="EMBL" id="TRY77542.1"/>
    </source>
</evidence>
<dbReference type="GO" id="GO:0045504">
    <property type="term" value="F:dynein heavy chain binding"/>
    <property type="evidence" value="ECO:0007669"/>
    <property type="project" value="TreeGrafter"/>
</dbReference>
<feature type="region of interest" description="Disordered" evidence="8">
    <location>
        <begin position="1"/>
        <end position="59"/>
    </location>
</feature>
<gene>
    <name evidence="9" type="ORF">DNTS_001960</name>
</gene>
<dbReference type="GO" id="GO:0045503">
    <property type="term" value="F:dynein light chain binding"/>
    <property type="evidence" value="ECO:0007669"/>
    <property type="project" value="TreeGrafter"/>
</dbReference>
<sequence length="589" mass="66170">MSDKSELKAELERKKQRLAQIREEKKRKEEERKKKELDGRKEGASPPQEDSDLERKRREAEALLQSMGIVDASMVQPLRVVTEDSCLFHYLVPPPMSPSAKSVGSETGSQDSGDGGTGPRTLHWDSDPSTLLLHSDSQLGRGPLKLGMSKVTQVDFPPKELVSYTKETQTPTQTHPREEEEEEEDLAVVESVPQAQEEKETPKLEEEVSHELTEEEKQQILHSDEFMSFFDHSSRIMERALSEQVDVFFDYSGRDLQDKEGDSQAGAKLSLNRQFADDRWSKHRVVTSLDWSPQYPELLVASYSSNEEAPHEPDGVALVWNMKYKKTTPEYVFHCQSAVMSAAFAQFHPNLVVGGTYSGQIVLWDNRSNKHTPVQRTPLSASAHTDSLELVFKQSKSVAVTSMSFPLGDVNNFVVGSEDGSIFEGHHGPITGLDCHSAAGAVDFSQLFLTSSFDWTIKLWSTKNNKPLYSFEDNSDYLYDVMWSPTHPALFACVDGVGHLDLWNLNNETEVPTASVTVEGNPALNRVRWAQSGREVAVGDSEGQLHIYDVGEQISVPRQDEWTRFVRTLTEINENREDVEELAAQRLAA</sequence>